<comment type="caution">
    <text evidence="3">The sequence shown here is derived from an EMBL/GenBank/DDBJ whole genome shotgun (WGS) entry which is preliminary data.</text>
</comment>
<gene>
    <name evidence="3" type="ORF">MTCD1_00614</name>
</gene>
<keyword evidence="4" id="KW-1185">Reference proteome</keyword>
<dbReference type="RefSeq" id="WP_057179255.1">
    <property type="nucleotide sequence ID" value="NZ_BDQM01000003.1"/>
</dbReference>
<keyword evidence="1" id="KW-0812">Transmembrane</keyword>
<dbReference type="Pfam" id="PF02517">
    <property type="entry name" value="Rce1-like"/>
    <property type="match status" value="1"/>
</dbReference>
<proteinExistence type="predicted"/>
<sequence>MLLLAFRFVFASLFGGDDGSTDPEELLFLTTMSGLDKEMLYRGVLLYVMSKAIISARYPIYRAKVNIAGILLVLLFALVNGLIWQQSHWHIFYISIVFSSVYGLALLWLREKTGSLLFPIVAHNATVFLGQLL</sequence>
<name>A0ABQ0MRL2_9GAMM</name>
<evidence type="ECO:0000313" key="4">
    <source>
        <dbReference type="Proteomes" id="UP000197068"/>
    </source>
</evidence>
<feature type="transmembrane region" description="Helical" evidence="1">
    <location>
        <begin position="65"/>
        <end position="84"/>
    </location>
</feature>
<feature type="transmembrane region" description="Helical" evidence="1">
    <location>
        <begin position="90"/>
        <end position="109"/>
    </location>
</feature>
<accession>A0ABQ0MRL2</accession>
<feature type="domain" description="CAAX prenyl protease 2/Lysostaphin resistance protein A-like" evidence="2">
    <location>
        <begin position="26"/>
        <end position="126"/>
    </location>
</feature>
<evidence type="ECO:0000256" key="1">
    <source>
        <dbReference type="SAM" id="Phobius"/>
    </source>
</evidence>
<evidence type="ECO:0000313" key="3">
    <source>
        <dbReference type="EMBL" id="GAW95015.1"/>
    </source>
</evidence>
<keyword evidence="1" id="KW-1133">Transmembrane helix</keyword>
<dbReference type="EMBL" id="BDQM01000003">
    <property type="protein sequence ID" value="GAW95015.1"/>
    <property type="molecule type" value="Genomic_DNA"/>
</dbReference>
<evidence type="ECO:0000259" key="2">
    <source>
        <dbReference type="Pfam" id="PF02517"/>
    </source>
</evidence>
<dbReference type="Proteomes" id="UP000197068">
    <property type="component" value="Unassembled WGS sequence"/>
</dbReference>
<protein>
    <recommendedName>
        <fullName evidence="2">CAAX prenyl protease 2/Lysostaphin resistance protein A-like domain-containing protein</fullName>
    </recommendedName>
</protein>
<dbReference type="InterPro" id="IPR003675">
    <property type="entry name" value="Rce1/LyrA-like_dom"/>
</dbReference>
<reference evidence="3 4" key="1">
    <citation type="submission" date="2017-06" db="EMBL/GenBank/DDBJ databases">
        <title>Whole Genome Sequences of Colwellia marinimaniae MTCD1.</title>
        <authorList>
            <person name="Kusumoto H."/>
            <person name="Inoue M."/>
            <person name="Tanikawa K."/>
            <person name="Maeji H."/>
            <person name="Cameron J.H."/>
            <person name="Bartlett D.H."/>
        </authorList>
    </citation>
    <scope>NUCLEOTIDE SEQUENCE [LARGE SCALE GENOMIC DNA]</scope>
    <source>
        <strain evidence="3 4">MTCD1</strain>
    </source>
</reference>
<organism evidence="3 4">
    <name type="scientific">Colwellia marinimaniae</name>
    <dbReference type="NCBI Taxonomy" id="1513592"/>
    <lineage>
        <taxon>Bacteria</taxon>
        <taxon>Pseudomonadati</taxon>
        <taxon>Pseudomonadota</taxon>
        <taxon>Gammaproteobacteria</taxon>
        <taxon>Alteromonadales</taxon>
        <taxon>Colwelliaceae</taxon>
        <taxon>Colwellia</taxon>
    </lineage>
</organism>
<keyword evidence="1" id="KW-0472">Membrane</keyword>